<organism evidence="14 15">
    <name type="scientific">Geodia barretti</name>
    <name type="common">Barrett's horny sponge</name>
    <dbReference type="NCBI Taxonomy" id="519541"/>
    <lineage>
        <taxon>Eukaryota</taxon>
        <taxon>Metazoa</taxon>
        <taxon>Porifera</taxon>
        <taxon>Demospongiae</taxon>
        <taxon>Heteroscleromorpha</taxon>
        <taxon>Tetractinellida</taxon>
        <taxon>Astrophorina</taxon>
        <taxon>Geodiidae</taxon>
        <taxon>Geodia</taxon>
    </lineage>
</organism>
<feature type="domain" description="J" evidence="12">
    <location>
        <begin position="83"/>
        <end position="145"/>
    </location>
</feature>
<feature type="transmembrane region" description="Helical" evidence="11">
    <location>
        <begin position="193"/>
        <end position="216"/>
    </location>
</feature>
<evidence type="ECO:0000256" key="4">
    <source>
        <dbReference type="ARBA" id="ARBA00022670"/>
    </source>
</evidence>
<name>A0AA35SWY9_GEOBA</name>
<keyword evidence="15" id="KW-1185">Reference proteome</keyword>
<dbReference type="PANTHER" id="PTHR42837">
    <property type="entry name" value="REGULATOR OF SIGMA-E PROTEASE RSEP"/>
    <property type="match status" value="1"/>
</dbReference>
<dbReference type="Pfam" id="PF17820">
    <property type="entry name" value="PDZ_6"/>
    <property type="match status" value="1"/>
</dbReference>
<keyword evidence="8 11" id="KW-1133">Transmembrane helix</keyword>
<protein>
    <submittedName>
        <fullName evidence="14">Zinc metalloprotease Lmo1318</fullName>
    </submittedName>
</protein>
<dbReference type="InterPro" id="IPR041489">
    <property type="entry name" value="PDZ_6"/>
</dbReference>
<dbReference type="GO" id="GO:0006508">
    <property type="term" value="P:proteolysis"/>
    <property type="evidence" value="ECO:0007669"/>
    <property type="project" value="UniProtKB-KW"/>
</dbReference>
<dbReference type="PROSITE" id="PS50106">
    <property type="entry name" value="PDZ"/>
    <property type="match status" value="1"/>
</dbReference>
<dbReference type="GO" id="GO:0003700">
    <property type="term" value="F:DNA-binding transcription factor activity"/>
    <property type="evidence" value="ECO:0007669"/>
    <property type="project" value="InterPro"/>
</dbReference>
<evidence type="ECO:0000256" key="2">
    <source>
        <dbReference type="ARBA" id="ARBA00004141"/>
    </source>
</evidence>
<dbReference type="GO" id="GO:0004222">
    <property type="term" value="F:metalloendopeptidase activity"/>
    <property type="evidence" value="ECO:0007669"/>
    <property type="project" value="InterPro"/>
</dbReference>
<dbReference type="EMBL" id="CASHTH010002955">
    <property type="protein sequence ID" value="CAI8037655.1"/>
    <property type="molecule type" value="Genomic_DNA"/>
</dbReference>
<comment type="subcellular location">
    <subcellularLocation>
        <location evidence="2">Membrane</location>
        <topology evidence="2">Multi-pass membrane protein</topology>
    </subcellularLocation>
</comment>
<keyword evidence="7" id="KW-0862">Zinc</keyword>
<evidence type="ECO:0000256" key="7">
    <source>
        <dbReference type="ARBA" id="ARBA00022833"/>
    </source>
</evidence>
<dbReference type="Gene3D" id="2.30.42.10">
    <property type="match status" value="1"/>
</dbReference>
<dbReference type="InterPro" id="IPR036034">
    <property type="entry name" value="PDZ_sf"/>
</dbReference>
<evidence type="ECO:0000313" key="14">
    <source>
        <dbReference type="EMBL" id="CAI8037655.1"/>
    </source>
</evidence>
<dbReference type="SUPFAM" id="SSF69705">
    <property type="entry name" value="Transcription factor NusA, N-terminal domain"/>
    <property type="match status" value="1"/>
</dbReference>
<comment type="caution">
    <text evidence="14">The sequence shown here is derived from an EMBL/GenBank/DDBJ whole genome shotgun (WGS) entry which is preliminary data.</text>
</comment>
<evidence type="ECO:0000256" key="6">
    <source>
        <dbReference type="ARBA" id="ARBA00022801"/>
    </source>
</evidence>
<dbReference type="CDD" id="cd06163">
    <property type="entry name" value="S2P-M50_PDZ_RseP-like"/>
    <property type="match status" value="1"/>
</dbReference>
<evidence type="ECO:0000313" key="15">
    <source>
        <dbReference type="Proteomes" id="UP001174909"/>
    </source>
</evidence>
<dbReference type="InterPro" id="IPR001623">
    <property type="entry name" value="DnaJ_domain"/>
</dbReference>
<dbReference type="GO" id="GO:0031554">
    <property type="term" value="P:regulation of termination of DNA-templated transcription"/>
    <property type="evidence" value="ECO:0007669"/>
    <property type="project" value="InterPro"/>
</dbReference>
<evidence type="ECO:0000256" key="1">
    <source>
        <dbReference type="ARBA" id="ARBA00001947"/>
    </source>
</evidence>
<dbReference type="InterPro" id="IPR008915">
    <property type="entry name" value="Peptidase_M50"/>
</dbReference>
<keyword evidence="9 14" id="KW-0482">Metalloprotease</keyword>
<keyword evidence="5 11" id="KW-0812">Transmembrane</keyword>
<reference evidence="14" key="1">
    <citation type="submission" date="2023-03" db="EMBL/GenBank/DDBJ databases">
        <authorList>
            <person name="Steffen K."/>
            <person name="Cardenas P."/>
        </authorList>
    </citation>
    <scope>NUCLEOTIDE SEQUENCE</scope>
</reference>
<dbReference type="PANTHER" id="PTHR42837:SF2">
    <property type="entry name" value="MEMBRANE METALLOPROTEASE ARASP2, CHLOROPLASTIC-RELATED"/>
    <property type="match status" value="1"/>
</dbReference>
<evidence type="ECO:0000256" key="9">
    <source>
        <dbReference type="ARBA" id="ARBA00023049"/>
    </source>
</evidence>
<evidence type="ECO:0000256" key="3">
    <source>
        <dbReference type="ARBA" id="ARBA00009989"/>
    </source>
</evidence>
<dbReference type="Pfam" id="PF02163">
    <property type="entry name" value="Peptidase_M50"/>
    <property type="match status" value="1"/>
</dbReference>
<dbReference type="Proteomes" id="UP001174909">
    <property type="component" value="Unassembled WGS sequence"/>
</dbReference>
<dbReference type="SUPFAM" id="SSF50156">
    <property type="entry name" value="PDZ domain-like"/>
    <property type="match status" value="1"/>
</dbReference>
<keyword evidence="6" id="KW-0378">Hydrolase</keyword>
<dbReference type="AlphaFoldDB" id="A0AA35SWY9"/>
<dbReference type="InterPro" id="IPR001478">
    <property type="entry name" value="PDZ"/>
</dbReference>
<keyword evidence="4" id="KW-0645">Protease</keyword>
<evidence type="ECO:0000256" key="10">
    <source>
        <dbReference type="ARBA" id="ARBA00023136"/>
    </source>
</evidence>
<evidence type="ECO:0000256" key="5">
    <source>
        <dbReference type="ARBA" id="ARBA00022692"/>
    </source>
</evidence>
<feature type="domain" description="PDZ" evidence="13">
    <location>
        <begin position="225"/>
        <end position="281"/>
    </location>
</feature>
<gene>
    <name evidence="14" type="ORF">GBAR_LOCUS21069</name>
</gene>
<evidence type="ECO:0000256" key="11">
    <source>
        <dbReference type="SAM" id="Phobius"/>
    </source>
</evidence>
<dbReference type="SUPFAM" id="SSF46565">
    <property type="entry name" value="Chaperone J-domain"/>
    <property type="match status" value="1"/>
</dbReference>
<dbReference type="InterPro" id="IPR004387">
    <property type="entry name" value="Pept_M50_Zn"/>
</dbReference>
<dbReference type="Gene3D" id="1.10.287.110">
    <property type="entry name" value="DnaJ domain"/>
    <property type="match status" value="1"/>
</dbReference>
<keyword evidence="10 11" id="KW-0472">Membrane</keyword>
<evidence type="ECO:0000259" key="13">
    <source>
        <dbReference type="PROSITE" id="PS50106"/>
    </source>
</evidence>
<evidence type="ECO:0000256" key="8">
    <source>
        <dbReference type="ARBA" id="ARBA00022989"/>
    </source>
</evidence>
<feature type="transmembrane region" description="Helical" evidence="11">
    <location>
        <begin position="467"/>
        <end position="486"/>
    </location>
</feature>
<dbReference type="InterPro" id="IPR036869">
    <property type="entry name" value="J_dom_sf"/>
</dbReference>
<dbReference type="PROSITE" id="PS50076">
    <property type="entry name" value="DNAJ_2"/>
    <property type="match status" value="1"/>
</dbReference>
<proteinExistence type="inferred from homology"/>
<accession>A0AA35SWY9</accession>
<comment type="cofactor">
    <cofactor evidence="1">
        <name>Zn(2+)</name>
        <dbReference type="ChEBI" id="CHEBI:29105"/>
    </cofactor>
</comment>
<sequence length="499" mass="54526">MGHFLTAKWFGITVKEFGFGFPPRLVGIRFSPGGTIYSINWIPLGGFVRMVGEHGEGIEEGRYVRQKPEKSVILVRGRHNHPDFYGLFAVPRDASQEDIRRSYVELVELINLREPDRRDRMLHTLQIAYSELSNPERRAAYDELIKDVEMGPADPPDHYGLLDVPLKASQEEIDEGYEELKELINNKNPDNRAVLCAGSVVNLIFPVIVFAVLFALPHDVPSGKVVITAVAPGSPAELAGVTSGDTVIAVNGNELDTHGDLVQEVMSSLGSPTELTLQRGVFITGNPAPQPTSGGHETVTLVPRVKPPKLEVVERVTDPAREVSLTDARRYQPDLQVGDTLTQGAMGVMLGTFETRMVQRDYSVFRAIPMSFQQMWDVLTLTRTSLVRWASGGPDPGLSGPVGIARVTGQVAQVGLSPLLQLTAIISISLGIVNLLPIPALDGGRLMFVIIEFLRGGKPISPRREGMAHLVGFLVLIGLIVVVSYFDIIRLINGDSVIP</sequence>
<evidence type="ECO:0000259" key="12">
    <source>
        <dbReference type="PROSITE" id="PS50076"/>
    </source>
</evidence>
<dbReference type="InterPro" id="IPR036555">
    <property type="entry name" value="NusA_N_sf"/>
</dbReference>
<feature type="transmembrane region" description="Helical" evidence="11">
    <location>
        <begin position="419"/>
        <end position="438"/>
    </location>
</feature>
<comment type="similarity">
    <text evidence="3">Belongs to the peptidase M50A family.</text>
</comment>
<dbReference type="SMART" id="SM00228">
    <property type="entry name" value="PDZ"/>
    <property type="match status" value="1"/>
</dbReference>
<dbReference type="GO" id="GO:0016020">
    <property type="term" value="C:membrane"/>
    <property type="evidence" value="ECO:0007669"/>
    <property type="project" value="UniProtKB-SubCell"/>
</dbReference>